<feature type="binding site" evidence="2">
    <location>
        <position position="62"/>
    </location>
    <ligand>
        <name>substrate</name>
    </ligand>
</feature>
<dbReference type="AlphaFoldDB" id="A0A3P3VIB8"/>
<feature type="active site" evidence="1">
    <location>
        <position position="35"/>
    </location>
</feature>
<comment type="caution">
    <text evidence="4">The sequence shown here is derived from an EMBL/GenBank/DDBJ whole genome shotgun (WGS) entry which is preliminary data.</text>
</comment>
<dbReference type="InterPro" id="IPR054485">
    <property type="entry name" value="FlK-like_dom"/>
</dbReference>
<keyword evidence="5" id="KW-1185">Reference proteome</keyword>
<proteinExistence type="predicted"/>
<dbReference type="Pfam" id="PF22636">
    <property type="entry name" value="FlK"/>
    <property type="match status" value="1"/>
</dbReference>
<evidence type="ECO:0000313" key="4">
    <source>
        <dbReference type="EMBL" id="RRJ82412.1"/>
    </source>
</evidence>
<feature type="binding site" evidence="2">
    <location>
        <position position="113"/>
    </location>
    <ligand>
        <name>substrate</name>
    </ligand>
</feature>
<evidence type="ECO:0000256" key="2">
    <source>
        <dbReference type="PIRSR" id="PIRSR014972-2"/>
    </source>
</evidence>
<feature type="binding site" evidence="2">
    <location>
        <position position="62"/>
    </location>
    <ligand>
        <name>CoA</name>
        <dbReference type="ChEBI" id="CHEBI:57287"/>
    </ligand>
</feature>
<name>A0A3P3VIB8_9GAMM</name>
<accession>A0A3P3VIB8</accession>
<evidence type="ECO:0000259" key="3">
    <source>
        <dbReference type="Pfam" id="PF22636"/>
    </source>
</evidence>
<feature type="active site" evidence="1">
    <location>
        <position position="69"/>
    </location>
</feature>
<reference evidence="4 5" key="2">
    <citation type="submission" date="2018-12" db="EMBL/GenBank/DDBJ databases">
        <title>Simiduia agarivorans gen. nov., sp. nov., a marine, agarolytic bacterium isolated from shallow coastal water from Keelung, Taiwan.</title>
        <authorList>
            <person name="Shieh W.Y."/>
        </authorList>
    </citation>
    <scope>NUCLEOTIDE SEQUENCE [LARGE SCALE GENOMIC DNA]</scope>
    <source>
        <strain evidence="4 5">GTF-13</strain>
    </source>
</reference>
<dbReference type="RefSeq" id="WP_125016121.1">
    <property type="nucleotide sequence ID" value="NZ_QWEZ01000002.1"/>
</dbReference>
<organism evidence="4 5">
    <name type="scientific">Aestuariirhabdus litorea</name>
    <dbReference type="NCBI Taxonomy" id="2528527"/>
    <lineage>
        <taxon>Bacteria</taxon>
        <taxon>Pseudomonadati</taxon>
        <taxon>Pseudomonadota</taxon>
        <taxon>Gammaproteobacteria</taxon>
        <taxon>Oceanospirillales</taxon>
        <taxon>Aestuariirhabdaceae</taxon>
        <taxon>Aestuariirhabdus</taxon>
    </lineage>
</organism>
<dbReference type="SUPFAM" id="SSF54637">
    <property type="entry name" value="Thioesterase/thiol ester dehydrase-isomerase"/>
    <property type="match status" value="1"/>
</dbReference>
<dbReference type="PANTHER" id="PTHR36934">
    <property type="entry name" value="BLR0278 PROTEIN"/>
    <property type="match status" value="1"/>
</dbReference>
<evidence type="ECO:0000256" key="1">
    <source>
        <dbReference type="PIRSR" id="PIRSR014972-1"/>
    </source>
</evidence>
<feature type="active site" evidence="1">
    <location>
        <position position="43"/>
    </location>
</feature>
<dbReference type="EMBL" id="QWEZ01000002">
    <property type="protein sequence ID" value="RRJ82412.1"/>
    <property type="molecule type" value="Genomic_DNA"/>
</dbReference>
<feature type="domain" description="Fluoroacetyl-CoA-specific thioesterase-like" evidence="3">
    <location>
        <begin position="18"/>
        <end position="117"/>
    </location>
</feature>
<protein>
    <submittedName>
        <fullName evidence="4">LysR family transcriptional regulator</fullName>
    </submittedName>
</protein>
<dbReference type="PANTHER" id="PTHR36934:SF1">
    <property type="entry name" value="THIOESTERASE DOMAIN-CONTAINING PROTEIN"/>
    <property type="match status" value="1"/>
</dbReference>
<evidence type="ECO:0000313" key="5">
    <source>
        <dbReference type="Proteomes" id="UP000280792"/>
    </source>
</evidence>
<dbReference type="Gene3D" id="3.10.129.10">
    <property type="entry name" value="Hotdog Thioesterase"/>
    <property type="match status" value="1"/>
</dbReference>
<reference evidence="4 5" key="1">
    <citation type="submission" date="2018-08" db="EMBL/GenBank/DDBJ databases">
        <authorList>
            <person name="Khan S.A."/>
        </authorList>
    </citation>
    <scope>NUCLEOTIDE SEQUENCE [LARGE SCALE GENOMIC DNA]</scope>
    <source>
        <strain evidence="4 5">GTF-13</strain>
    </source>
</reference>
<dbReference type="PIRSF" id="PIRSF014972">
    <property type="entry name" value="FlK"/>
    <property type="match status" value="1"/>
</dbReference>
<sequence>MKETLTLGCTKTLRVIIDDARTIDFMGEEMRVYATPELVRDIEMTCREILVEHSDAGEDSVGTRVVVDHMGATLKSMWVDITATVTAVEGPLVHFEVTANDALEQIARGSHRRFSVPVSKLEQKLKAKLACL</sequence>
<dbReference type="Proteomes" id="UP000280792">
    <property type="component" value="Unassembled WGS sequence"/>
</dbReference>
<gene>
    <name evidence="4" type="ORF">D0544_11065</name>
</gene>
<dbReference type="InterPro" id="IPR029069">
    <property type="entry name" value="HotDog_dom_sf"/>
</dbReference>
<dbReference type="InterPro" id="IPR025540">
    <property type="entry name" value="FlK"/>
</dbReference>